<dbReference type="RefSeq" id="XP_048545665.1">
    <property type="nucleotide sequence ID" value="XM_048689708.1"/>
</dbReference>
<dbReference type="GeneID" id="125524673"/>
<proteinExistence type="predicted"/>
<keyword evidence="4" id="KW-1185">Reference proteome</keyword>
<evidence type="ECO:0000313" key="4">
    <source>
        <dbReference type="Proteomes" id="UP000015106"/>
    </source>
</evidence>
<reference evidence="2 4" key="1">
    <citation type="journal article" date="2013" name="Nature">
        <title>Draft genome of the wheat A-genome progenitor Triticum urartu.</title>
        <authorList>
            <person name="Ling H.Q."/>
            <person name="Zhao S."/>
            <person name="Liu D."/>
            <person name="Wang J."/>
            <person name="Sun H."/>
            <person name="Zhang C."/>
            <person name="Fan H."/>
            <person name="Li D."/>
            <person name="Dong L."/>
            <person name="Tao Y."/>
            <person name="Gao C."/>
            <person name="Wu H."/>
            <person name="Li Y."/>
            <person name="Cui Y."/>
            <person name="Guo X."/>
            <person name="Zheng S."/>
            <person name="Wang B."/>
            <person name="Yu K."/>
            <person name="Liang Q."/>
            <person name="Yang W."/>
            <person name="Lou X."/>
            <person name="Chen J."/>
            <person name="Feng M."/>
            <person name="Jian J."/>
            <person name="Zhang X."/>
            <person name="Luo G."/>
            <person name="Jiang Y."/>
            <person name="Liu J."/>
            <person name="Wang Z."/>
            <person name="Sha Y."/>
            <person name="Zhang B."/>
            <person name="Wu H."/>
            <person name="Tang D."/>
            <person name="Shen Q."/>
            <person name="Xue P."/>
            <person name="Zou S."/>
            <person name="Wang X."/>
            <person name="Liu X."/>
            <person name="Wang F."/>
            <person name="Yang Y."/>
            <person name="An X."/>
            <person name="Dong Z."/>
            <person name="Zhang K."/>
            <person name="Zhang X."/>
            <person name="Luo M.C."/>
            <person name="Dvorak J."/>
            <person name="Tong Y."/>
            <person name="Wang J."/>
            <person name="Yang H."/>
            <person name="Li Z."/>
            <person name="Wang D."/>
            <person name="Zhang A."/>
            <person name="Wang J."/>
        </authorList>
    </citation>
    <scope>NUCLEOTIDE SEQUENCE</scope>
    <source>
        <strain evidence="4">cv. G1812</strain>
    </source>
</reference>
<evidence type="ECO:0000313" key="3">
    <source>
        <dbReference type="EnsemblPlants" id="TuG1812G0700004958.01.T01.cds346476"/>
    </source>
</evidence>
<dbReference type="OMA" id="ERWAKIC"/>
<evidence type="ECO:0000256" key="1">
    <source>
        <dbReference type="SAM" id="MobiDB-lite"/>
    </source>
</evidence>
<sequence>MEFTLKSTEVLEKAATLAADALGLEGEARGAWGTEEKARALKRWAKICLEVEKGAVRGKVPVAPVVAGPVPRAEDIGSDVNHVGDGGDPSISAAVQDAAIN</sequence>
<feature type="region of interest" description="Disordered" evidence="1">
    <location>
        <begin position="76"/>
        <end position="101"/>
    </location>
</feature>
<reference evidence="3" key="2">
    <citation type="submission" date="2018-03" db="EMBL/GenBank/DDBJ databases">
        <title>The Triticum urartu genome reveals the dynamic nature of wheat genome evolution.</title>
        <authorList>
            <person name="Ling H."/>
            <person name="Ma B."/>
            <person name="Shi X."/>
            <person name="Liu H."/>
            <person name="Dong L."/>
            <person name="Sun H."/>
            <person name="Cao Y."/>
            <person name="Gao Q."/>
            <person name="Zheng S."/>
            <person name="Li Y."/>
            <person name="Yu Y."/>
            <person name="Du H."/>
            <person name="Qi M."/>
            <person name="Li Y."/>
            <person name="Yu H."/>
            <person name="Cui Y."/>
            <person name="Wang N."/>
            <person name="Chen C."/>
            <person name="Wu H."/>
            <person name="Zhao Y."/>
            <person name="Zhang J."/>
            <person name="Li Y."/>
            <person name="Zhou W."/>
            <person name="Zhang B."/>
            <person name="Hu W."/>
            <person name="Eijk M."/>
            <person name="Tang J."/>
            <person name="Witsenboer H."/>
            <person name="Zhao S."/>
            <person name="Li Z."/>
            <person name="Zhang A."/>
            <person name="Wang D."/>
            <person name="Liang C."/>
        </authorList>
    </citation>
    <scope>NUCLEOTIDE SEQUENCE [LARGE SCALE GENOMIC DNA]</scope>
    <source>
        <strain evidence="3">cv. G1812</strain>
    </source>
</reference>
<reference evidence="3" key="3">
    <citation type="submission" date="2022-06" db="UniProtKB">
        <authorList>
            <consortium name="EnsemblPlants"/>
        </authorList>
    </citation>
    <scope>IDENTIFICATION</scope>
</reference>
<dbReference type="AlphaFoldDB" id="M8A5F4"/>
<dbReference type="EMBL" id="KD017128">
    <property type="protein sequence ID" value="EMS67602.1"/>
    <property type="molecule type" value="Genomic_DNA"/>
</dbReference>
<organism evidence="2">
    <name type="scientific">Triticum urartu</name>
    <name type="common">Red wild einkorn</name>
    <name type="synonym">Crithodium urartu</name>
    <dbReference type="NCBI Taxonomy" id="4572"/>
    <lineage>
        <taxon>Eukaryota</taxon>
        <taxon>Viridiplantae</taxon>
        <taxon>Streptophyta</taxon>
        <taxon>Embryophyta</taxon>
        <taxon>Tracheophyta</taxon>
        <taxon>Spermatophyta</taxon>
        <taxon>Magnoliopsida</taxon>
        <taxon>Liliopsida</taxon>
        <taxon>Poales</taxon>
        <taxon>Poaceae</taxon>
        <taxon>BOP clade</taxon>
        <taxon>Pooideae</taxon>
        <taxon>Triticodae</taxon>
        <taxon>Triticeae</taxon>
        <taxon>Triticinae</taxon>
        <taxon>Triticum</taxon>
    </lineage>
</organism>
<name>M8A5F4_TRIUA</name>
<dbReference type="EnsemblPlants" id="TuG1812G0700004958.01.T01">
    <property type="protein sequence ID" value="TuG1812G0700004958.01.T01.cds346476"/>
    <property type="gene ID" value="TuG1812G0700004958.01"/>
</dbReference>
<dbReference type="Gramene" id="TuG1812G0700004958.01.T01">
    <property type="protein sequence ID" value="TuG1812G0700004958.01.T01.cds346476"/>
    <property type="gene ID" value="TuG1812G0700004958.01"/>
</dbReference>
<accession>M8A5F4</accession>
<protein>
    <submittedName>
        <fullName evidence="2 3">Uncharacterized protein</fullName>
    </submittedName>
</protein>
<dbReference type="Proteomes" id="UP000015106">
    <property type="component" value="Chromosome 7"/>
</dbReference>
<evidence type="ECO:0000313" key="2">
    <source>
        <dbReference type="EMBL" id="EMS67602.1"/>
    </source>
</evidence>
<gene>
    <name evidence="3" type="primary">LOC125524673</name>
    <name evidence="2" type="ORF">TRIUR3_15737</name>
</gene>